<dbReference type="GO" id="GO:0008289">
    <property type="term" value="F:lipid binding"/>
    <property type="evidence" value="ECO:0007669"/>
    <property type="project" value="InterPro"/>
</dbReference>
<organism evidence="3 4">
    <name type="scientific">Stichopus japonicus</name>
    <name type="common">Sea cucumber</name>
    <dbReference type="NCBI Taxonomy" id="307972"/>
    <lineage>
        <taxon>Eukaryota</taxon>
        <taxon>Metazoa</taxon>
        <taxon>Echinodermata</taxon>
        <taxon>Eleutherozoa</taxon>
        <taxon>Echinozoa</taxon>
        <taxon>Holothuroidea</taxon>
        <taxon>Aspidochirotacea</taxon>
        <taxon>Aspidochirotida</taxon>
        <taxon>Stichopodidae</taxon>
        <taxon>Apostichopus</taxon>
    </lineage>
</organism>
<name>A0A2G8LK30_STIJA</name>
<protein>
    <recommendedName>
        <fullName evidence="5">Apolipoprotein L3</fullName>
    </recommendedName>
</protein>
<dbReference type="Proteomes" id="UP000230750">
    <property type="component" value="Unassembled WGS sequence"/>
</dbReference>
<feature type="transmembrane region" description="Helical" evidence="2">
    <location>
        <begin position="53"/>
        <end position="76"/>
    </location>
</feature>
<keyword evidence="2" id="KW-1133">Transmembrane helix</keyword>
<dbReference type="GO" id="GO:0042157">
    <property type="term" value="P:lipoprotein metabolic process"/>
    <property type="evidence" value="ECO:0007669"/>
    <property type="project" value="InterPro"/>
</dbReference>
<evidence type="ECO:0000256" key="1">
    <source>
        <dbReference type="ARBA" id="ARBA00010090"/>
    </source>
</evidence>
<proteinExistence type="inferred from homology"/>
<keyword evidence="2" id="KW-0472">Membrane</keyword>
<dbReference type="InterPro" id="IPR008405">
    <property type="entry name" value="ApoL"/>
</dbReference>
<evidence type="ECO:0008006" key="5">
    <source>
        <dbReference type="Google" id="ProtNLM"/>
    </source>
</evidence>
<dbReference type="GO" id="GO:0005576">
    <property type="term" value="C:extracellular region"/>
    <property type="evidence" value="ECO:0007669"/>
    <property type="project" value="InterPro"/>
</dbReference>
<keyword evidence="2" id="KW-0812">Transmembrane</keyword>
<keyword evidence="4" id="KW-1185">Reference proteome</keyword>
<evidence type="ECO:0000256" key="2">
    <source>
        <dbReference type="SAM" id="Phobius"/>
    </source>
</evidence>
<feature type="transmembrane region" description="Helical" evidence="2">
    <location>
        <begin position="82"/>
        <end position="106"/>
    </location>
</feature>
<dbReference type="GO" id="GO:0006869">
    <property type="term" value="P:lipid transport"/>
    <property type="evidence" value="ECO:0007669"/>
    <property type="project" value="InterPro"/>
</dbReference>
<dbReference type="EMBL" id="MRZV01000052">
    <property type="protein sequence ID" value="PIK60616.1"/>
    <property type="molecule type" value="Genomic_DNA"/>
</dbReference>
<accession>A0A2G8LK30</accession>
<comment type="similarity">
    <text evidence="1">Belongs to the apolipoprotein L family.</text>
</comment>
<reference evidence="3 4" key="1">
    <citation type="journal article" date="2017" name="PLoS Biol.">
        <title>The sea cucumber genome provides insights into morphological evolution and visceral regeneration.</title>
        <authorList>
            <person name="Zhang X."/>
            <person name="Sun L."/>
            <person name="Yuan J."/>
            <person name="Sun Y."/>
            <person name="Gao Y."/>
            <person name="Zhang L."/>
            <person name="Li S."/>
            <person name="Dai H."/>
            <person name="Hamel J.F."/>
            <person name="Liu C."/>
            <person name="Yu Y."/>
            <person name="Liu S."/>
            <person name="Lin W."/>
            <person name="Guo K."/>
            <person name="Jin S."/>
            <person name="Xu P."/>
            <person name="Storey K.B."/>
            <person name="Huan P."/>
            <person name="Zhang T."/>
            <person name="Zhou Y."/>
            <person name="Zhang J."/>
            <person name="Lin C."/>
            <person name="Li X."/>
            <person name="Xing L."/>
            <person name="Huo D."/>
            <person name="Sun M."/>
            <person name="Wang L."/>
            <person name="Mercier A."/>
            <person name="Li F."/>
            <person name="Yang H."/>
            <person name="Xiang J."/>
        </authorList>
    </citation>
    <scope>NUCLEOTIDE SEQUENCE [LARGE SCALE GENOMIC DNA]</scope>
    <source>
        <strain evidence="3">Shaxun</strain>
        <tissue evidence="3">Muscle</tissue>
    </source>
</reference>
<dbReference type="PANTHER" id="PTHR14096">
    <property type="entry name" value="APOLIPOPROTEIN L"/>
    <property type="match status" value="1"/>
</dbReference>
<evidence type="ECO:0000313" key="4">
    <source>
        <dbReference type="Proteomes" id="UP000230750"/>
    </source>
</evidence>
<dbReference type="PANTHER" id="PTHR14096:SF28">
    <property type="entry name" value="APOLIPOPROTEIN L, 1-RELATED"/>
    <property type="match status" value="1"/>
</dbReference>
<dbReference type="GO" id="GO:0016020">
    <property type="term" value="C:membrane"/>
    <property type="evidence" value="ECO:0007669"/>
    <property type="project" value="TreeGrafter"/>
</dbReference>
<sequence>MSNLLDLLEYSAYALLDYCLDGSRDAFIFEDDNINSCMTMSKEIEENRQKKDIGVISGSAAGVVAGGLTIGGTLLLPFTFGASVGLIGAGAALGVTGGTVSGGFSLHKFVRDRQKSKSLPTCAAKFYTIREKLAKIAVAINRVLVNVEVLRSSQMLGEVHIQDSSISNSVDTLIQLQEEIQGDYTTSDPETAIDNVLSKAVKLLKAFEDIIEGSNITNVQLHPRITEDIEPSSENLDSALQNLYKSGFQEGMNIGKLLLVFFTAQFDDLYNGANLEEIRNSAYPTIAGAVYGSSDAVIRPTIDVNIDRFRVNGKSDEIIKGAKMTFSLGGKARKIIKSPKKVMGAAKTAKAFKAARAFKAADTLGDATSAGSTTRYIAKAVVETAELSDDVASAGASMGTTTAVKASRKIPVVGVAFASIGIVLDSHNLIKHAMDLSKCSKGERERLSKQFYDLAVIMALTNTIVSSRGN</sequence>
<evidence type="ECO:0000313" key="3">
    <source>
        <dbReference type="EMBL" id="PIK60616.1"/>
    </source>
</evidence>
<gene>
    <name evidence="3" type="ORF">BSL78_02460</name>
</gene>
<comment type="caution">
    <text evidence="3">The sequence shown here is derived from an EMBL/GenBank/DDBJ whole genome shotgun (WGS) entry which is preliminary data.</text>
</comment>
<dbReference type="AlphaFoldDB" id="A0A2G8LK30"/>